<keyword evidence="5 7" id="KW-0175">Coiled coil</keyword>
<keyword evidence="4" id="KW-0690">Ribosome biogenesis</keyword>
<dbReference type="GO" id="GO:0034399">
    <property type="term" value="C:nuclear periphery"/>
    <property type="evidence" value="ECO:0007669"/>
    <property type="project" value="TreeGrafter"/>
</dbReference>
<evidence type="ECO:0000256" key="2">
    <source>
        <dbReference type="ARBA" id="ARBA00004604"/>
    </source>
</evidence>
<dbReference type="EMBL" id="GGYP01003193">
    <property type="protein sequence ID" value="MDE47964.1"/>
    <property type="molecule type" value="Transcribed_RNA"/>
</dbReference>
<dbReference type="PANTHER" id="PTHR13028:SF0">
    <property type="entry name" value="RRNA-PROCESSING PROTEIN EBP2-RELATED"/>
    <property type="match status" value="1"/>
</dbReference>
<comment type="subcellular location">
    <subcellularLocation>
        <location evidence="2">Nucleus</location>
        <location evidence="2">Nucleolus</location>
    </subcellularLocation>
</comment>
<evidence type="ECO:0000256" key="1">
    <source>
        <dbReference type="ARBA" id="ARBA00003387"/>
    </source>
</evidence>
<keyword evidence="6" id="KW-0539">Nucleus</keyword>
<evidence type="ECO:0000256" key="6">
    <source>
        <dbReference type="ARBA" id="ARBA00023242"/>
    </source>
</evidence>
<reference evidence="8" key="1">
    <citation type="submission" date="2018-10" db="EMBL/GenBank/DDBJ databases">
        <title>Transcriptome assembly of Aceria tosichella (Wheat curl mite) Type 2.</title>
        <authorList>
            <person name="Scully E.D."/>
            <person name="Geib S.M."/>
            <person name="Palmer N.A."/>
            <person name="Gupta A.K."/>
            <person name="Sarath G."/>
            <person name="Tatineni S."/>
        </authorList>
    </citation>
    <scope>NUCLEOTIDE SEQUENCE</scope>
    <source>
        <strain evidence="8">LincolnNE</strain>
    </source>
</reference>
<comment type="function">
    <text evidence="1">Required for the processing of the 27S pre-rRNA.</text>
</comment>
<proteinExistence type="inferred from homology"/>
<dbReference type="PANTHER" id="PTHR13028">
    <property type="entry name" value="RRNA PROCESSING PROTEIN EBNA1-BINDING PROTEIN-RELATED"/>
    <property type="match status" value="1"/>
</dbReference>
<protein>
    <submittedName>
        <fullName evidence="8">Putative rRNA-processing protein EBP2</fullName>
    </submittedName>
</protein>
<dbReference type="AlphaFoldDB" id="A0A6G1SBT7"/>
<feature type="coiled-coil region" evidence="7">
    <location>
        <begin position="111"/>
        <end position="154"/>
    </location>
</feature>
<evidence type="ECO:0000313" key="8">
    <source>
        <dbReference type="EMBL" id="MDE47964.1"/>
    </source>
</evidence>
<comment type="similarity">
    <text evidence="3">Belongs to the EBP2 family.</text>
</comment>
<evidence type="ECO:0000256" key="7">
    <source>
        <dbReference type="SAM" id="Coils"/>
    </source>
</evidence>
<dbReference type="GO" id="GO:0042273">
    <property type="term" value="P:ribosomal large subunit biogenesis"/>
    <property type="evidence" value="ECO:0007669"/>
    <property type="project" value="TreeGrafter"/>
</dbReference>
<dbReference type="InterPro" id="IPR008610">
    <property type="entry name" value="Ebp2"/>
</dbReference>
<evidence type="ECO:0000256" key="3">
    <source>
        <dbReference type="ARBA" id="ARBA00007336"/>
    </source>
</evidence>
<accession>A0A6G1SBT7</accession>
<evidence type="ECO:0000256" key="5">
    <source>
        <dbReference type="ARBA" id="ARBA00023054"/>
    </source>
</evidence>
<sequence>MGKRKQPEKMPKKLTVQHTPAINLVDEIKASTELLIQQRRKENHELEYALITTVESADIKDINDEFTREYLFTEQAKVAAAAAIKRMQELGIPTEIPKTYKGEMVKDEKQMAKIRDNLKSKKDVIEKSEKMKKLRELKKMGKKIQEEVLRKRNKEKKEFLEQVKKKPVSELFDD</sequence>
<dbReference type="GO" id="GO:0005730">
    <property type="term" value="C:nucleolus"/>
    <property type="evidence" value="ECO:0007669"/>
    <property type="project" value="UniProtKB-SubCell"/>
</dbReference>
<dbReference type="Pfam" id="PF05890">
    <property type="entry name" value="Ebp2"/>
    <property type="match status" value="1"/>
</dbReference>
<gene>
    <name evidence="8" type="primary">Ebna1bp2</name>
    <name evidence="8" type="ORF">g.1231</name>
</gene>
<name>A0A6G1SBT7_9ACAR</name>
<evidence type="ECO:0000256" key="4">
    <source>
        <dbReference type="ARBA" id="ARBA00022517"/>
    </source>
</evidence>
<dbReference type="GO" id="GO:0006364">
    <property type="term" value="P:rRNA processing"/>
    <property type="evidence" value="ECO:0007669"/>
    <property type="project" value="TreeGrafter"/>
</dbReference>
<organism evidence="8">
    <name type="scientific">Aceria tosichella</name>
    <name type="common">wheat curl mite</name>
    <dbReference type="NCBI Taxonomy" id="561515"/>
    <lineage>
        <taxon>Eukaryota</taxon>
        <taxon>Metazoa</taxon>
        <taxon>Ecdysozoa</taxon>
        <taxon>Arthropoda</taxon>
        <taxon>Chelicerata</taxon>
        <taxon>Arachnida</taxon>
        <taxon>Acari</taxon>
        <taxon>Acariformes</taxon>
        <taxon>Trombidiformes</taxon>
        <taxon>Prostigmata</taxon>
        <taxon>Eupodina</taxon>
        <taxon>Eriophyoidea</taxon>
        <taxon>Eriophyidae</taxon>
        <taxon>Eriophyinae</taxon>
        <taxon>Aceriini</taxon>
        <taxon>Aceria</taxon>
    </lineage>
</organism>
<dbReference type="GO" id="GO:0030687">
    <property type="term" value="C:preribosome, large subunit precursor"/>
    <property type="evidence" value="ECO:0007669"/>
    <property type="project" value="TreeGrafter"/>
</dbReference>